<dbReference type="AlphaFoldDB" id="A0A103XT73"/>
<dbReference type="Proteomes" id="UP000243975">
    <property type="component" value="Unassembled WGS sequence"/>
</dbReference>
<protein>
    <submittedName>
        <fullName evidence="1">Uncharacterized protein</fullName>
    </submittedName>
</protein>
<dbReference type="EMBL" id="LEKV01004318">
    <property type="protein sequence ID" value="KVH96405.1"/>
    <property type="molecule type" value="Genomic_DNA"/>
</dbReference>
<evidence type="ECO:0000313" key="2">
    <source>
        <dbReference type="Proteomes" id="UP000243975"/>
    </source>
</evidence>
<gene>
    <name evidence="1" type="ORF">Ccrd_001518</name>
</gene>
<dbReference type="STRING" id="59895.A0A103XT73"/>
<organism evidence="1 2">
    <name type="scientific">Cynara cardunculus var. scolymus</name>
    <name type="common">Globe artichoke</name>
    <name type="synonym">Cynara scolymus</name>
    <dbReference type="NCBI Taxonomy" id="59895"/>
    <lineage>
        <taxon>Eukaryota</taxon>
        <taxon>Viridiplantae</taxon>
        <taxon>Streptophyta</taxon>
        <taxon>Embryophyta</taxon>
        <taxon>Tracheophyta</taxon>
        <taxon>Spermatophyta</taxon>
        <taxon>Magnoliopsida</taxon>
        <taxon>eudicotyledons</taxon>
        <taxon>Gunneridae</taxon>
        <taxon>Pentapetalae</taxon>
        <taxon>asterids</taxon>
        <taxon>campanulids</taxon>
        <taxon>Asterales</taxon>
        <taxon>Asteraceae</taxon>
        <taxon>Carduoideae</taxon>
        <taxon>Cardueae</taxon>
        <taxon>Carduinae</taxon>
        <taxon>Cynara</taxon>
    </lineage>
</organism>
<reference evidence="1 2" key="1">
    <citation type="journal article" date="2016" name="Sci. Rep.">
        <title>The genome sequence of the outbreeding globe artichoke constructed de novo incorporating a phase-aware low-pass sequencing strategy of F1 progeny.</title>
        <authorList>
            <person name="Scaglione D."/>
            <person name="Reyes-Chin-Wo S."/>
            <person name="Acquadro A."/>
            <person name="Froenicke L."/>
            <person name="Portis E."/>
            <person name="Beitel C."/>
            <person name="Tirone M."/>
            <person name="Mauro R."/>
            <person name="Lo Monaco A."/>
            <person name="Mauromicale G."/>
            <person name="Faccioli P."/>
            <person name="Cattivelli L."/>
            <person name="Rieseberg L."/>
            <person name="Michelmore R."/>
            <person name="Lanteri S."/>
        </authorList>
    </citation>
    <scope>NUCLEOTIDE SEQUENCE [LARGE SCALE GENOMIC DNA]</scope>
    <source>
        <strain evidence="1">2C</strain>
    </source>
</reference>
<accession>A0A103XT73</accession>
<name>A0A103XT73_CYNCS</name>
<evidence type="ECO:0000313" key="1">
    <source>
        <dbReference type="EMBL" id="KVH96405.1"/>
    </source>
</evidence>
<comment type="caution">
    <text evidence="1">The sequence shown here is derived from an EMBL/GenBank/DDBJ whole genome shotgun (WGS) entry which is preliminary data.</text>
</comment>
<sequence>MLYVWKCLVTRHHIGLFFQGCCAKQVRKSGTGLMLDGHEKSLEVSVKQPRSSPAKQKTLDSFVKRCNSLNSEQQSDPKHQRH</sequence>
<keyword evidence="2" id="KW-1185">Reference proteome</keyword>
<proteinExistence type="predicted"/>
<dbReference type="Gramene" id="KVH96405">
    <property type="protein sequence ID" value="KVH96405"/>
    <property type="gene ID" value="Ccrd_001518"/>
</dbReference>